<protein>
    <submittedName>
        <fullName evidence="1">Uncharacterized protein</fullName>
    </submittedName>
</protein>
<dbReference type="eggNOG" id="ENOG5031FT8">
    <property type="taxonomic scope" value="Bacteria"/>
</dbReference>
<sequence>MSLPVPSSAHSPFLSFHSRLSRFGSLASTALAQSPTSTVTKIASEKFQMTEKQGRATEISRRETEIMRAELIADEMASAVRLLGGTGTAKEQNWRAARATGLTQTIIERLRWKKIKRIPADIADTVREAVHQHNEGSLTRAKHELFIAQQKNAVLAAKLRAIDPDLYRAEIDRLGRPLSGLGRDADFPSRKDAT</sequence>
<dbReference type="STRING" id="266779.Meso_1197"/>
<proteinExistence type="predicted"/>
<name>Q11J32_CHESB</name>
<dbReference type="EMBL" id="CP000390">
    <property type="protein sequence ID" value="ABG62593.1"/>
    <property type="molecule type" value="Genomic_DNA"/>
</dbReference>
<reference evidence="1" key="1">
    <citation type="submission" date="2006-06" db="EMBL/GenBank/DDBJ databases">
        <title>Complete sequence of chromosome of Chelativorans sp. BNC1.</title>
        <authorList>
            <consortium name="US DOE Joint Genome Institute"/>
            <person name="Copeland A."/>
            <person name="Lucas S."/>
            <person name="Lapidus A."/>
            <person name="Barry K."/>
            <person name="Detter J.C."/>
            <person name="Glavina del Rio T."/>
            <person name="Hammon N."/>
            <person name="Israni S."/>
            <person name="Dalin E."/>
            <person name="Tice H."/>
            <person name="Pitluck S."/>
            <person name="Chertkov O."/>
            <person name="Brettin T."/>
            <person name="Bruce D."/>
            <person name="Han C."/>
            <person name="Tapia R."/>
            <person name="Gilna P."/>
            <person name="Schmutz J."/>
            <person name="Larimer F."/>
            <person name="Land M."/>
            <person name="Hauser L."/>
            <person name="Kyrpides N."/>
            <person name="Mikhailova N."/>
            <person name="Richardson P."/>
        </authorList>
    </citation>
    <scope>NUCLEOTIDE SEQUENCE</scope>
    <source>
        <strain evidence="1">BNC1</strain>
    </source>
</reference>
<dbReference type="AlphaFoldDB" id="Q11J32"/>
<dbReference type="HOGENOM" id="CLU_1400295_0_0_5"/>
<gene>
    <name evidence="1" type="ordered locus">Meso_1197</name>
</gene>
<dbReference type="KEGG" id="mes:Meso_1197"/>
<organism evidence="1">
    <name type="scientific">Chelativorans sp. (strain BNC1)</name>
    <dbReference type="NCBI Taxonomy" id="266779"/>
    <lineage>
        <taxon>Bacteria</taxon>
        <taxon>Pseudomonadati</taxon>
        <taxon>Pseudomonadota</taxon>
        <taxon>Alphaproteobacteria</taxon>
        <taxon>Hyphomicrobiales</taxon>
        <taxon>Phyllobacteriaceae</taxon>
        <taxon>Chelativorans</taxon>
    </lineage>
</organism>
<accession>Q11J32</accession>
<evidence type="ECO:0000313" key="1">
    <source>
        <dbReference type="EMBL" id="ABG62593.1"/>
    </source>
</evidence>